<comment type="similarity">
    <text evidence="1">Belongs to the ETF alpha-subunit/FixB family.</text>
</comment>
<dbReference type="RefSeq" id="WP_084016668.1">
    <property type="nucleotide sequence ID" value="NZ_FWXS01000003.1"/>
</dbReference>
<comment type="cofactor">
    <cofactor evidence="5">
        <name>FAD</name>
        <dbReference type="ChEBI" id="CHEBI:57692"/>
    </cofactor>
    <text evidence="5">Binds 1 FAD per dimer.</text>
</comment>
<dbReference type="Gene3D" id="3.40.50.620">
    <property type="entry name" value="HUPs"/>
    <property type="match status" value="1"/>
</dbReference>
<dbReference type="PANTHER" id="PTHR43153">
    <property type="entry name" value="ELECTRON TRANSFER FLAVOPROTEIN ALPHA"/>
    <property type="match status" value="1"/>
</dbReference>
<dbReference type="SUPFAM" id="SSF52467">
    <property type="entry name" value="DHS-like NAD/FAD-binding domain"/>
    <property type="match status" value="1"/>
</dbReference>
<dbReference type="InterPro" id="IPR001308">
    <property type="entry name" value="ETF_a/FixB"/>
</dbReference>
<dbReference type="PANTHER" id="PTHR43153:SF1">
    <property type="entry name" value="ELECTRON TRANSFER FLAVOPROTEIN SUBUNIT ALPHA, MITOCHONDRIAL"/>
    <property type="match status" value="1"/>
</dbReference>
<evidence type="ECO:0000313" key="7">
    <source>
        <dbReference type="EMBL" id="SMC49437.1"/>
    </source>
</evidence>
<evidence type="ECO:0000256" key="2">
    <source>
        <dbReference type="ARBA" id="ARBA00022448"/>
    </source>
</evidence>
<dbReference type="STRING" id="1434700.SAMN06296427_10373"/>
<keyword evidence="5" id="KW-0274">FAD</keyword>
<gene>
    <name evidence="7" type="ORF">SAMN06296427_10373</name>
</gene>
<keyword evidence="3" id="KW-0285">Flavoprotein</keyword>
<dbReference type="InterPro" id="IPR029035">
    <property type="entry name" value="DHS-like_NAD/FAD-binding_dom"/>
</dbReference>
<evidence type="ECO:0000256" key="5">
    <source>
        <dbReference type="PIRSR" id="PIRSR000089-1"/>
    </source>
</evidence>
<keyword evidence="2" id="KW-0813">Transport</keyword>
<dbReference type="Proteomes" id="UP000192393">
    <property type="component" value="Unassembled WGS sequence"/>
</dbReference>
<name>A0A1W1ZM40_9FLAO</name>
<evidence type="ECO:0000313" key="8">
    <source>
        <dbReference type="Proteomes" id="UP000192393"/>
    </source>
</evidence>
<dbReference type="InterPro" id="IPR014731">
    <property type="entry name" value="ETF_asu_C"/>
</dbReference>
<proteinExistence type="inferred from homology"/>
<keyword evidence="4" id="KW-0249">Electron transport</keyword>
<dbReference type="Pfam" id="PF01012">
    <property type="entry name" value="ETF"/>
    <property type="match status" value="1"/>
</dbReference>
<dbReference type="Gene3D" id="3.40.50.1220">
    <property type="entry name" value="TPP-binding domain"/>
    <property type="match status" value="1"/>
</dbReference>
<feature type="binding site" evidence="5">
    <location>
        <position position="283"/>
    </location>
    <ligand>
        <name>FAD</name>
        <dbReference type="ChEBI" id="CHEBI:57692"/>
    </ligand>
</feature>
<feature type="binding site" evidence="5">
    <location>
        <position position="206"/>
    </location>
    <ligand>
        <name>FAD</name>
        <dbReference type="ChEBI" id="CHEBI:57692"/>
    </ligand>
</feature>
<dbReference type="InterPro" id="IPR014730">
    <property type="entry name" value="ETF_a/b_N"/>
</dbReference>
<keyword evidence="8" id="KW-1185">Reference proteome</keyword>
<dbReference type="PIRSF" id="PIRSF000089">
    <property type="entry name" value="Electra_flavoP_a"/>
    <property type="match status" value="1"/>
</dbReference>
<evidence type="ECO:0000256" key="1">
    <source>
        <dbReference type="ARBA" id="ARBA00005817"/>
    </source>
</evidence>
<dbReference type="OrthoDB" id="9770286at2"/>
<feature type="binding site" evidence="5">
    <location>
        <begin position="262"/>
        <end position="269"/>
    </location>
    <ligand>
        <name>FAD</name>
        <dbReference type="ChEBI" id="CHEBI:57692"/>
    </ligand>
</feature>
<evidence type="ECO:0000259" key="6">
    <source>
        <dbReference type="SMART" id="SM00893"/>
    </source>
</evidence>
<evidence type="ECO:0000256" key="4">
    <source>
        <dbReference type="ARBA" id="ARBA00022982"/>
    </source>
</evidence>
<dbReference type="Pfam" id="PF00766">
    <property type="entry name" value="ETF_alpha"/>
    <property type="match status" value="1"/>
</dbReference>
<dbReference type="InterPro" id="IPR014729">
    <property type="entry name" value="Rossmann-like_a/b/a_fold"/>
</dbReference>
<sequence>MAILVYAESHDGQYKKAAFEAVSYAKSIADKVGDTVTAVAINAAESSDLLYKYGANKVLKVSSDALKSFSPNAYAKVLAELKDGDTIVLPSTNDAATIAPLLALKTNATLVTNLISAPTNVSPFTADRKAFSGKGIETIEVTDGAKVLTVLQNAFGLKENAVSGTEEAANVSVSDADAKVKVIKVEQNSSDKIDLKEAEIVVSAGRGMKGPENWGMIEEMANILGAATACSKPVADIHWRPHEEHVGQTGKAISPKLYIAVGISGAIQHLAGVNSSKTIVVINSDAEAPFFKSADYGIVGDAFEIVPKLNAELKKFKG</sequence>
<reference evidence="7 8" key="1">
    <citation type="submission" date="2017-04" db="EMBL/GenBank/DDBJ databases">
        <authorList>
            <person name="Afonso C.L."/>
            <person name="Miller P.J."/>
            <person name="Scott M.A."/>
            <person name="Spackman E."/>
            <person name="Goraichik I."/>
            <person name="Dimitrov K.M."/>
            <person name="Suarez D.L."/>
            <person name="Swayne D.E."/>
        </authorList>
    </citation>
    <scope>NUCLEOTIDE SEQUENCE [LARGE SCALE GENOMIC DNA]</scope>
    <source>
        <strain evidence="7 8">CGMCC 1.12708</strain>
    </source>
</reference>
<dbReference type="EMBL" id="FWXS01000003">
    <property type="protein sequence ID" value="SMC49437.1"/>
    <property type="molecule type" value="Genomic_DNA"/>
</dbReference>
<evidence type="ECO:0000256" key="3">
    <source>
        <dbReference type="ARBA" id="ARBA00022630"/>
    </source>
</evidence>
<accession>A0A1W1ZM40</accession>
<dbReference type="SUPFAM" id="SSF52402">
    <property type="entry name" value="Adenine nucleotide alpha hydrolases-like"/>
    <property type="match status" value="1"/>
</dbReference>
<dbReference type="GO" id="GO:0050660">
    <property type="term" value="F:flavin adenine dinucleotide binding"/>
    <property type="evidence" value="ECO:0007669"/>
    <property type="project" value="InterPro"/>
</dbReference>
<dbReference type="GO" id="GO:0009055">
    <property type="term" value="F:electron transfer activity"/>
    <property type="evidence" value="ECO:0007669"/>
    <property type="project" value="InterPro"/>
</dbReference>
<dbReference type="GO" id="GO:0033539">
    <property type="term" value="P:fatty acid beta-oxidation using acyl-CoA dehydrogenase"/>
    <property type="evidence" value="ECO:0007669"/>
    <property type="project" value="TreeGrafter"/>
</dbReference>
<dbReference type="FunFam" id="3.40.50.1220:FF:000004">
    <property type="entry name" value="Electron transfer flavoprotein"/>
    <property type="match status" value="1"/>
</dbReference>
<organism evidence="7 8">
    <name type="scientific">Moheibacter sediminis</name>
    <dbReference type="NCBI Taxonomy" id="1434700"/>
    <lineage>
        <taxon>Bacteria</taxon>
        <taxon>Pseudomonadati</taxon>
        <taxon>Bacteroidota</taxon>
        <taxon>Flavobacteriia</taxon>
        <taxon>Flavobacteriales</taxon>
        <taxon>Weeksellaceae</taxon>
        <taxon>Moheibacter</taxon>
    </lineage>
</organism>
<protein>
    <submittedName>
        <fullName evidence="7">Electron transfer flavoprotein alpha subunit apoprotein</fullName>
    </submittedName>
</protein>
<dbReference type="SMART" id="SM00893">
    <property type="entry name" value="ETF"/>
    <property type="match status" value="1"/>
</dbReference>
<dbReference type="AlphaFoldDB" id="A0A1W1ZM40"/>
<feature type="domain" description="Electron transfer flavoprotein alpha/beta-subunit N-terminal" evidence="6">
    <location>
        <begin position="3"/>
        <end position="187"/>
    </location>
</feature>